<evidence type="ECO:0000313" key="3">
    <source>
        <dbReference type="Proteomes" id="UP001143548"/>
    </source>
</evidence>
<reference evidence="2" key="1">
    <citation type="submission" date="2022-07" db="EMBL/GenBank/DDBJ databases">
        <title>Taxonomy of Aspergillus series Nigri: significant species reduction supported by multi-species coalescent approaches.</title>
        <authorList>
            <person name="Bian C."/>
            <person name="Kusuya Y."/>
            <person name="Sklenar F."/>
            <person name="D'hooge E."/>
            <person name="Yaguchi T."/>
            <person name="Takahashi H."/>
            <person name="Hubka V."/>
        </authorList>
    </citation>
    <scope>NUCLEOTIDE SEQUENCE</scope>
    <source>
        <strain evidence="2">CBS 733.88</strain>
    </source>
</reference>
<dbReference type="EMBL" id="BROQ01000130">
    <property type="protein sequence ID" value="GKZ26013.1"/>
    <property type="molecule type" value="Genomic_DNA"/>
</dbReference>
<feature type="region of interest" description="Disordered" evidence="1">
    <location>
        <begin position="201"/>
        <end position="263"/>
    </location>
</feature>
<feature type="region of interest" description="Disordered" evidence="1">
    <location>
        <begin position="103"/>
        <end position="131"/>
    </location>
</feature>
<evidence type="ECO:0008006" key="4">
    <source>
        <dbReference type="Google" id="ProtNLM"/>
    </source>
</evidence>
<protein>
    <recommendedName>
        <fullName evidence="4">Zinc finger GRF-type domain-containing protein</fullName>
    </recommendedName>
</protein>
<accession>A0A9W6DR94</accession>
<name>A0A9W6DR94_9EURO</name>
<evidence type="ECO:0000256" key="1">
    <source>
        <dbReference type="SAM" id="MobiDB-lite"/>
    </source>
</evidence>
<sequence>MLSPMKSFGSSPSPRSPRTAVPLRGLFLDGVWRCNCPERPPAVKLQTKNHGVNHGRWSNHGTPHLTPLTVYVCQKPQEKRCRFFLWASDAEVREKHAVLMNSRTEPAADSFSSTTTTATIPTPETPTKKPRLFETGLLTPQTDRTVRYGGMGLDNSGARGNGGQWSATMPPQSAKARMMAEDLDEFEWNDSDDVAVENLLSSQEQRQQQAPAAPAPMRQPDFGAPKTPSRGTVGASAPGKRKIDDITDVGGQDGPKTEVFTPTSLARSFTDRAVSFSSSVPSSSLEFSKTPTPVRFGGASPATGGDEASPDLAAQAVEVLDKNGAVVPEKAKGQLMDLLHKYELKLKGIIRGRDISRIALKKKDDQIKALNERVAKLERR</sequence>
<proteinExistence type="predicted"/>
<comment type="caution">
    <text evidence="2">The sequence shown here is derived from an EMBL/GenBank/DDBJ whole genome shotgun (WGS) entry which is preliminary data.</text>
</comment>
<dbReference type="AlphaFoldDB" id="A0A9W6DR94"/>
<feature type="region of interest" description="Disordered" evidence="1">
    <location>
        <begin position="1"/>
        <end position="20"/>
    </location>
</feature>
<evidence type="ECO:0000313" key="2">
    <source>
        <dbReference type="EMBL" id="GKZ26013.1"/>
    </source>
</evidence>
<dbReference type="Proteomes" id="UP001143548">
    <property type="component" value="Unassembled WGS sequence"/>
</dbReference>
<feature type="compositionally biased region" description="Low complexity" evidence="1">
    <location>
        <begin position="203"/>
        <end position="220"/>
    </location>
</feature>
<organism evidence="2 3">
    <name type="scientific">Aspergillus brasiliensis</name>
    <dbReference type="NCBI Taxonomy" id="319629"/>
    <lineage>
        <taxon>Eukaryota</taxon>
        <taxon>Fungi</taxon>
        <taxon>Dikarya</taxon>
        <taxon>Ascomycota</taxon>
        <taxon>Pezizomycotina</taxon>
        <taxon>Eurotiomycetes</taxon>
        <taxon>Eurotiomycetidae</taxon>
        <taxon>Eurotiales</taxon>
        <taxon>Aspergillaceae</taxon>
        <taxon>Aspergillus</taxon>
        <taxon>Aspergillus subgen. Circumdati</taxon>
    </lineage>
</organism>
<gene>
    <name evidence="2" type="ORF">AbraCBS73388_001960</name>
</gene>